<dbReference type="Proteomes" id="UP000231962">
    <property type="component" value="Unassembled WGS sequence"/>
</dbReference>
<proteinExistence type="predicted"/>
<comment type="caution">
    <text evidence="2">The sequence shown here is derived from an EMBL/GenBank/DDBJ whole genome shotgun (WGS) entry which is preliminary data.</text>
</comment>
<protein>
    <submittedName>
        <fullName evidence="2">Uncharacterized protein</fullName>
    </submittedName>
</protein>
<evidence type="ECO:0000313" key="4">
    <source>
        <dbReference type="Proteomes" id="UP000231990"/>
    </source>
</evidence>
<gene>
    <name evidence="1" type="ORF">CH360_15990</name>
    <name evidence="2" type="ORF">CH373_09490</name>
</gene>
<dbReference type="OrthoDB" id="342093at2"/>
<organism evidence="2 4">
    <name type="scientific">Leptospira perolatii</name>
    <dbReference type="NCBI Taxonomy" id="2023191"/>
    <lineage>
        <taxon>Bacteria</taxon>
        <taxon>Pseudomonadati</taxon>
        <taxon>Spirochaetota</taxon>
        <taxon>Spirochaetia</taxon>
        <taxon>Leptospirales</taxon>
        <taxon>Leptospiraceae</taxon>
        <taxon>Leptospira</taxon>
    </lineage>
</organism>
<dbReference type="Proteomes" id="UP000231990">
    <property type="component" value="Unassembled WGS sequence"/>
</dbReference>
<dbReference type="NCBIfam" id="NF047519">
    <property type="entry name" value="LIC_11366_fam"/>
    <property type="match status" value="1"/>
</dbReference>
<sequence>MPGSYKDFLNSILPPLIFKCRNYYRVGSVSNLKRLIVSTSLLLSANFPLFAQEPSSWASGISRTDKSDSALDVWEFGARFGFGWRGPNRFDQNLDGFSSTLNPSIPNHTNVQKGLGMAQGEIFFRTRISENFKAGFLGGYRLYQNFGLTNITSEPFYTKLEFGMQSIYLLAMVWQHGRVNRWLSWETGLGLGYTSAKWTSKGWATDFKDYFPQEGNLSGSGLEFRLEGALSTKVSDHVSLQLGVLLAWVNITSFDGSFNGDTSSFYVREDGRVTPLTSSANQQNILISQQYSRKLDMQSAYGGLFFGAVYRL</sequence>
<name>A0A2M9ZMI6_9LEPT</name>
<evidence type="ECO:0000313" key="2">
    <source>
        <dbReference type="EMBL" id="PJZ73211.1"/>
    </source>
</evidence>
<reference evidence="3 4" key="1">
    <citation type="submission" date="2017-07" db="EMBL/GenBank/DDBJ databases">
        <title>Leptospira spp. isolated from tropical soils.</title>
        <authorList>
            <person name="Thibeaux R."/>
            <person name="Iraola G."/>
            <person name="Ferres I."/>
            <person name="Bierque E."/>
            <person name="Girault D."/>
            <person name="Soupe-Gilbert M.-E."/>
            <person name="Picardeau M."/>
            <person name="Goarant C."/>
        </authorList>
    </citation>
    <scope>NUCLEOTIDE SEQUENCE [LARGE SCALE GENOMIC DNA]</scope>
    <source>
        <strain evidence="2 4">FH1-B-B1</strain>
        <strain evidence="1 3">FH1-B-C1</strain>
    </source>
</reference>
<evidence type="ECO:0000313" key="1">
    <source>
        <dbReference type="EMBL" id="PJZ68515.1"/>
    </source>
</evidence>
<dbReference type="AlphaFoldDB" id="A0A2M9ZMI6"/>
<accession>A0A2M9ZMI6</accession>
<evidence type="ECO:0000313" key="3">
    <source>
        <dbReference type="Proteomes" id="UP000231962"/>
    </source>
</evidence>
<dbReference type="EMBL" id="NPDZ01000005">
    <property type="protein sequence ID" value="PJZ73211.1"/>
    <property type="molecule type" value="Genomic_DNA"/>
</dbReference>
<keyword evidence="3" id="KW-1185">Reference proteome</keyword>
<dbReference type="EMBL" id="NPDY01000021">
    <property type="protein sequence ID" value="PJZ68515.1"/>
    <property type="molecule type" value="Genomic_DNA"/>
</dbReference>